<evidence type="ECO:0000259" key="1">
    <source>
        <dbReference type="Pfam" id="PF03070"/>
    </source>
</evidence>
<accession>A0ABQ7GV53</accession>
<evidence type="ECO:0000313" key="3">
    <source>
        <dbReference type="Proteomes" id="UP000815325"/>
    </source>
</evidence>
<dbReference type="EMBL" id="MU069576">
    <property type="protein sequence ID" value="KAF5838501.1"/>
    <property type="molecule type" value="Genomic_DNA"/>
</dbReference>
<dbReference type="CDD" id="cd19358">
    <property type="entry name" value="TenA_E_Spr0628-like"/>
    <property type="match status" value="1"/>
</dbReference>
<dbReference type="InterPro" id="IPR026285">
    <property type="entry name" value="TenA_E"/>
</dbReference>
<gene>
    <name evidence="2" type="ORF">DUNSADRAFT_2771</name>
</gene>
<dbReference type="PANTHER" id="PTHR43198:SF2">
    <property type="entry name" value="SI:CH1073-67J19.1-RELATED"/>
    <property type="match status" value="1"/>
</dbReference>
<dbReference type="InterPro" id="IPR050967">
    <property type="entry name" value="Thiamine_Salvage_TenA"/>
</dbReference>
<feature type="domain" description="Thiaminase-2/PQQC" evidence="1">
    <location>
        <begin position="15"/>
        <end position="103"/>
    </location>
</feature>
<proteinExistence type="predicted"/>
<dbReference type="Gene3D" id="1.20.910.10">
    <property type="entry name" value="Heme oxygenase-like"/>
    <property type="match status" value="1"/>
</dbReference>
<dbReference type="PIRSF" id="PIRSF003170">
    <property type="entry name" value="Pet18p"/>
    <property type="match status" value="1"/>
</dbReference>
<comment type="caution">
    <text evidence="2">The sequence shown here is derived from an EMBL/GenBank/DDBJ whole genome shotgun (WGS) entry which is preliminary data.</text>
</comment>
<dbReference type="Proteomes" id="UP000815325">
    <property type="component" value="Unassembled WGS sequence"/>
</dbReference>
<sequence length="238" mass="26622">MGFSEDMRNTCSVSWQQAVQHQFTKELKEKSLASDVFTRYLLQDYAFLSALLSAFGHCLGHAPDLSAKKRLSVFMNHLCLDEIPFFIRSFQDLGVAADVFQAYEAPFGPRVKAGPHGHPALTDTTIAFKELLTSTSLEGYAQGLAALVPCEWIYQTWAAASDGDQQQQQHQHEATAEDAWRKLHTDNAFQEFVGWLRGELDREAAATNEHTRQQLAEIFAKVVDLEVAFFSAAYTGRG</sequence>
<dbReference type="InterPro" id="IPR004305">
    <property type="entry name" value="Thiaminase-2/PQQC"/>
</dbReference>
<evidence type="ECO:0000313" key="2">
    <source>
        <dbReference type="EMBL" id="KAF5838501.1"/>
    </source>
</evidence>
<dbReference type="Pfam" id="PF03070">
    <property type="entry name" value="TENA_THI-4"/>
    <property type="match status" value="2"/>
</dbReference>
<dbReference type="PANTHER" id="PTHR43198">
    <property type="entry name" value="BIFUNCTIONAL TH2 PROTEIN"/>
    <property type="match status" value="1"/>
</dbReference>
<organism evidence="2 3">
    <name type="scientific">Dunaliella salina</name>
    <name type="common">Green alga</name>
    <name type="synonym">Protococcus salinus</name>
    <dbReference type="NCBI Taxonomy" id="3046"/>
    <lineage>
        <taxon>Eukaryota</taxon>
        <taxon>Viridiplantae</taxon>
        <taxon>Chlorophyta</taxon>
        <taxon>core chlorophytes</taxon>
        <taxon>Chlorophyceae</taxon>
        <taxon>CS clade</taxon>
        <taxon>Chlamydomonadales</taxon>
        <taxon>Dunaliellaceae</taxon>
        <taxon>Dunaliella</taxon>
    </lineage>
</organism>
<name>A0ABQ7GV53_DUNSA</name>
<protein>
    <recommendedName>
        <fullName evidence="1">Thiaminase-2/PQQC domain-containing protein</fullName>
    </recommendedName>
</protein>
<dbReference type="SUPFAM" id="SSF48613">
    <property type="entry name" value="Heme oxygenase-like"/>
    <property type="match status" value="1"/>
</dbReference>
<feature type="domain" description="Thiaminase-2/PQQC" evidence="1">
    <location>
        <begin position="138"/>
        <end position="235"/>
    </location>
</feature>
<keyword evidence="3" id="KW-1185">Reference proteome</keyword>
<dbReference type="InterPro" id="IPR016084">
    <property type="entry name" value="Haem_Oase-like_multi-hlx"/>
</dbReference>
<reference evidence="2" key="1">
    <citation type="submission" date="2017-08" db="EMBL/GenBank/DDBJ databases">
        <authorList>
            <person name="Polle J.E."/>
            <person name="Barry K."/>
            <person name="Cushman J."/>
            <person name="Schmutz J."/>
            <person name="Tran D."/>
            <person name="Hathwaick L.T."/>
            <person name="Yim W.C."/>
            <person name="Jenkins J."/>
            <person name="Mckie-Krisberg Z.M."/>
            <person name="Prochnik S."/>
            <person name="Lindquist E."/>
            <person name="Dockter R.B."/>
            <person name="Adam C."/>
            <person name="Molina H."/>
            <person name="Bunkerborg J."/>
            <person name="Jin E."/>
            <person name="Buchheim M."/>
            <person name="Magnuson J."/>
        </authorList>
    </citation>
    <scope>NUCLEOTIDE SEQUENCE</scope>
    <source>
        <strain evidence="2">CCAP 19/18</strain>
    </source>
</reference>